<comment type="caution">
    <text evidence="1">The sequence shown here is derived from an EMBL/GenBank/DDBJ whole genome shotgun (WGS) entry which is preliminary data.</text>
</comment>
<dbReference type="Proteomes" id="UP001196413">
    <property type="component" value="Unassembled WGS sequence"/>
</dbReference>
<keyword evidence="2" id="KW-1185">Reference proteome</keyword>
<dbReference type="EMBL" id="JAHQIW010000247">
    <property type="protein sequence ID" value="KAJ1346961.1"/>
    <property type="molecule type" value="Genomic_DNA"/>
</dbReference>
<evidence type="ECO:0000313" key="1">
    <source>
        <dbReference type="EMBL" id="KAJ1346961.1"/>
    </source>
</evidence>
<gene>
    <name evidence="1" type="ORF">KIN20_001896</name>
</gene>
<proteinExistence type="predicted"/>
<organism evidence="1 2">
    <name type="scientific">Parelaphostrongylus tenuis</name>
    <name type="common">Meningeal worm</name>
    <dbReference type="NCBI Taxonomy" id="148309"/>
    <lineage>
        <taxon>Eukaryota</taxon>
        <taxon>Metazoa</taxon>
        <taxon>Ecdysozoa</taxon>
        <taxon>Nematoda</taxon>
        <taxon>Chromadorea</taxon>
        <taxon>Rhabditida</taxon>
        <taxon>Rhabditina</taxon>
        <taxon>Rhabditomorpha</taxon>
        <taxon>Strongyloidea</taxon>
        <taxon>Metastrongylidae</taxon>
        <taxon>Parelaphostrongylus</taxon>
    </lineage>
</organism>
<evidence type="ECO:0000313" key="2">
    <source>
        <dbReference type="Proteomes" id="UP001196413"/>
    </source>
</evidence>
<dbReference type="AlphaFoldDB" id="A0AAD5QHE1"/>
<accession>A0AAD5QHE1</accession>
<reference evidence="1" key="1">
    <citation type="submission" date="2021-06" db="EMBL/GenBank/DDBJ databases">
        <title>Parelaphostrongylus tenuis whole genome reference sequence.</title>
        <authorList>
            <person name="Garwood T.J."/>
            <person name="Larsen P.A."/>
            <person name="Fountain-Jones N.M."/>
            <person name="Garbe J.R."/>
            <person name="Macchietto M.G."/>
            <person name="Kania S.A."/>
            <person name="Gerhold R.W."/>
            <person name="Richards J.E."/>
            <person name="Wolf T.M."/>
        </authorList>
    </citation>
    <scope>NUCLEOTIDE SEQUENCE</scope>
    <source>
        <strain evidence="1">MNPRO001-30</strain>
        <tissue evidence="1">Meninges</tissue>
    </source>
</reference>
<name>A0AAD5QHE1_PARTN</name>
<sequence>MGKNFQMKNENSALPGSRWTQRFEQLPRKATIREGLKQRLPELDAIITFMT</sequence>
<protein>
    <submittedName>
        <fullName evidence="1">Uncharacterized protein</fullName>
    </submittedName>
</protein>